<keyword evidence="7" id="KW-1185">Reference proteome</keyword>
<dbReference type="InterPro" id="IPR026891">
    <property type="entry name" value="Fn3-like"/>
</dbReference>
<dbReference type="Gene3D" id="3.20.20.300">
    <property type="entry name" value="Glycoside hydrolase, family 3, N-terminal domain"/>
    <property type="match status" value="1"/>
</dbReference>
<feature type="signal peptide" evidence="4">
    <location>
        <begin position="1"/>
        <end position="26"/>
    </location>
</feature>
<dbReference type="GO" id="GO:0045493">
    <property type="term" value="P:xylan catabolic process"/>
    <property type="evidence" value="ECO:0007669"/>
    <property type="project" value="InterPro"/>
</dbReference>
<feature type="domain" description="Fibronectin type III-like" evidence="5">
    <location>
        <begin position="642"/>
        <end position="711"/>
    </location>
</feature>
<keyword evidence="3" id="KW-0378">Hydrolase</keyword>
<dbReference type="Gene3D" id="2.60.40.10">
    <property type="entry name" value="Immunoglobulins"/>
    <property type="match status" value="1"/>
</dbReference>
<evidence type="ECO:0000256" key="1">
    <source>
        <dbReference type="ARBA" id="ARBA00005336"/>
    </source>
</evidence>
<feature type="chain" id="PRO_5011586296" evidence="4">
    <location>
        <begin position="27"/>
        <end position="722"/>
    </location>
</feature>
<dbReference type="Gene3D" id="3.40.50.1700">
    <property type="entry name" value="Glycoside hydrolase family 3 C-terminal domain"/>
    <property type="match status" value="1"/>
</dbReference>
<dbReference type="Pfam" id="PF14310">
    <property type="entry name" value="Fn3-like"/>
    <property type="match status" value="1"/>
</dbReference>
<comment type="similarity">
    <text evidence="1">Belongs to the glycosyl hydrolase 3 family.</text>
</comment>
<dbReference type="RefSeq" id="WP_218127009.1">
    <property type="nucleotide sequence ID" value="NZ_FNFO01000002.1"/>
</dbReference>
<name>A0A1G9A7J4_9BACT</name>
<organism evidence="6 7">
    <name type="scientific">Catalinimonas alkaloidigena</name>
    <dbReference type="NCBI Taxonomy" id="1075417"/>
    <lineage>
        <taxon>Bacteria</taxon>
        <taxon>Pseudomonadati</taxon>
        <taxon>Bacteroidota</taxon>
        <taxon>Cytophagia</taxon>
        <taxon>Cytophagales</taxon>
        <taxon>Catalimonadaceae</taxon>
        <taxon>Catalinimonas</taxon>
    </lineage>
</organism>
<sequence>MPLRTGIRRMATALLWLGLVVTTSQAQSPAAFRNHTLPPEERLDDLLHTLTLEEKISLLGFDAPAVPRLGLPAYNWWNEGLHGVARAGEATVFPQAIGLAATFDDSLMREVSTVISTEARAKYNLATRANRRLQYLGLTFWSPNVNLFRDPRWGRGQETYGEDPFLTARMGVAFVQGLQGNDPHYLKAAACAKHYAVHSGPEADRHRFNAEVDEKDLRETYLYAFRKLVDAGVESVMCAYNRVNDEPCCTSTTLLQRILRDEWHFAGHVVTDCGALQDIYQRHQVMNSPEEVAAAAIKTGVNLDCSNLLQSDVMQALQQGLLTEQDIEAALRPTLRTQLKLGFFDAPEATPYGTLGADDIHTEAHLQLARRVAQESMVLLKNDQNLLPISADRYPSIMVAGTNATSADALLGNYHGMSSQLITFAEGITEAAGPAAVVQYDQGSDYTDTSRFGGLWAASLSDLTIVVLGLTPVLEGEEGDAFLAPHGGDRTDLDIPAAHLAYLKAMRQRHDKPIVAVVTAGSAVNIAALEPYADAIVLAWYPGEQGGRALADVLFGKVSPAGRLPVTFYKTLDALPAYESYAMEGRTYRYFDGEVQYPFGYGLSYTTFAYEKAAALRKSYKPTDTLAVTVTVRNTGASEGDEVVQAYVSYPTGERMPLQELKAFRRVTVEAGQARQVTLSIPVAELQKWNTKKHCWELVKGTYTLTLGSHSRDAKVQYTFKL</sequence>
<dbReference type="SMART" id="SM01217">
    <property type="entry name" value="Fn3_like"/>
    <property type="match status" value="1"/>
</dbReference>
<evidence type="ECO:0000256" key="4">
    <source>
        <dbReference type="SAM" id="SignalP"/>
    </source>
</evidence>
<dbReference type="Proteomes" id="UP000198510">
    <property type="component" value="Unassembled WGS sequence"/>
</dbReference>
<dbReference type="InterPro" id="IPR001764">
    <property type="entry name" value="Glyco_hydro_3_N"/>
</dbReference>
<dbReference type="InterPro" id="IPR036881">
    <property type="entry name" value="Glyco_hydro_3_C_sf"/>
</dbReference>
<evidence type="ECO:0000256" key="3">
    <source>
        <dbReference type="ARBA" id="ARBA00022801"/>
    </source>
</evidence>
<dbReference type="GO" id="GO:0046556">
    <property type="term" value="F:alpha-L-arabinofuranosidase activity"/>
    <property type="evidence" value="ECO:0007669"/>
    <property type="project" value="TreeGrafter"/>
</dbReference>
<dbReference type="InterPro" id="IPR036962">
    <property type="entry name" value="Glyco_hydro_3_N_sf"/>
</dbReference>
<dbReference type="SUPFAM" id="SSF51445">
    <property type="entry name" value="(Trans)glycosidases"/>
    <property type="match status" value="1"/>
</dbReference>
<keyword evidence="2 4" id="KW-0732">Signal</keyword>
<evidence type="ECO:0000313" key="6">
    <source>
        <dbReference type="EMBL" id="SDK23263.1"/>
    </source>
</evidence>
<accession>A0A1G9A7J4</accession>
<dbReference type="PANTHER" id="PTHR42721">
    <property type="entry name" value="SUGAR HYDROLASE-RELATED"/>
    <property type="match status" value="1"/>
</dbReference>
<evidence type="ECO:0000313" key="7">
    <source>
        <dbReference type="Proteomes" id="UP000198510"/>
    </source>
</evidence>
<dbReference type="PRINTS" id="PR00133">
    <property type="entry name" value="GLHYDRLASE3"/>
</dbReference>
<dbReference type="InterPro" id="IPR017853">
    <property type="entry name" value="GH"/>
</dbReference>
<dbReference type="Pfam" id="PF00933">
    <property type="entry name" value="Glyco_hydro_3"/>
    <property type="match status" value="1"/>
</dbReference>
<dbReference type="SUPFAM" id="SSF52279">
    <property type="entry name" value="Beta-D-glucan exohydrolase, C-terminal domain"/>
    <property type="match status" value="1"/>
</dbReference>
<dbReference type="AlphaFoldDB" id="A0A1G9A7J4"/>
<dbReference type="GO" id="GO:0009044">
    <property type="term" value="F:xylan 1,4-beta-xylosidase activity"/>
    <property type="evidence" value="ECO:0007669"/>
    <property type="project" value="InterPro"/>
</dbReference>
<protein>
    <submittedName>
        <fullName evidence="6">Beta-glucosidase</fullName>
    </submittedName>
</protein>
<gene>
    <name evidence="6" type="ORF">SAMN05421823_102203</name>
</gene>
<proteinExistence type="inferred from homology"/>
<evidence type="ECO:0000259" key="5">
    <source>
        <dbReference type="SMART" id="SM01217"/>
    </source>
</evidence>
<dbReference type="Pfam" id="PF01915">
    <property type="entry name" value="Glyco_hydro_3_C"/>
    <property type="match status" value="1"/>
</dbReference>
<dbReference type="EMBL" id="FNFO01000002">
    <property type="protein sequence ID" value="SDK23263.1"/>
    <property type="molecule type" value="Genomic_DNA"/>
</dbReference>
<evidence type="ECO:0000256" key="2">
    <source>
        <dbReference type="ARBA" id="ARBA00022729"/>
    </source>
</evidence>
<dbReference type="PANTHER" id="PTHR42721:SF3">
    <property type="entry name" value="BETA-D-XYLOSIDASE 5-RELATED"/>
    <property type="match status" value="1"/>
</dbReference>
<dbReference type="InterPro" id="IPR044993">
    <property type="entry name" value="BXL"/>
</dbReference>
<dbReference type="GO" id="GO:0031222">
    <property type="term" value="P:arabinan catabolic process"/>
    <property type="evidence" value="ECO:0007669"/>
    <property type="project" value="TreeGrafter"/>
</dbReference>
<dbReference type="InterPro" id="IPR013783">
    <property type="entry name" value="Ig-like_fold"/>
</dbReference>
<reference evidence="6 7" key="1">
    <citation type="submission" date="2016-10" db="EMBL/GenBank/DDBJ databases">
        <authorList>
            <person name="de Groot N.N."/>
        </authorList>
    </citation>
    <scope>NUCLEOTIDE SEQUENCE [LARGE SCALE GENOMIC DNA]</scope>
    <source>
        <strain evidence="6 7">DSM 25186</strain>
    </source>
</reference>
<dbReference type="STRING" id="1075417.SAMN05421823_102203"/>
<dbReference type="InterPro" id="IPR002772">
    <property type="entry name" value="Glyco_hydro_3_C"/>
</dbReference>